<protein>
    <recommendedName>
        <fullName evidence="6 16">E3 ubiquitin-protein ligase listerin</fullName>
        <ecNumber evidence="5 16">2.3.2.27</ecNumber>
    </recommendedName>
    <alternativeName>
        <fullName evidence="16">RING-type E3 ubiquitin transferase listerin</fullName>
    </alternativeName>
</protein>
<dbReference type="InterPro" id="IPR011016">
    <property type="entry name" value="Znf_RING-CH"/>
</dbReference>
<dbReference type="PROSITE" id="PS51292">
    <property type="entry name" value="ZF_RING_CH"/>
    <property type="match status" value="1"/>
</dbReference>
<dbReference type="InterPro" id="IPR001841">
    <property type="entry name" value="Znf_RING"/>
</dbReference>
<keyword evidence="10" id="KW-0677">Repeat</keyword>
<keyword evidence="20" id="KW-1185">Reference proteome</keyword>
<dbReference type="AlphaFoldDB" id="R4XBJ1"/>
<evidence type="ECO:0000256" key="5">
    <source>
        <dbReference type="ARBA" id="ARBA00012483"/>
    </source>
</evidence>
<evidence type="ECO:0000256" key="4">
    <source>
        <dbReference type="ARBA" id="ARBA00007997"/>
    </source>
</evidence>
<evidence type="ECO:0000256" key="10">
    <source>
        <dbReference type="ARBA" id="ARBA00022737"/>
    </source>
</evidence>
<dbReference type="Proteomes" id="UP000013776">
    <property type="component" value="Unassembled WGS sequence"/>
</dbReference>
<keyword evidence="8 16" id="KW-0808">Transferase</keyword>
<comment type="function">
    <text evidence="16">E3 ubiquitin-protein ligase. Component of the ribosome quality control complex (RQC), a ribosome-associated complex that mediates ubiquitination and extraction of incompletely synthesized nascent chains for proteasomal degradation.</text>
</comment>
<feature type="domain" description="RING-type" evidence="17">
    <location>
        <begin position="991"/>
        <end position="1038"/>
    </location>
</feature>
<evidence type="ECO:0000256" key="16">
    <source>
        <dbReference type="RuleBase" id="RU367090"/>
    </source>
</evidence>
<keyword evidence="9 16" id="KW-0479">Metal-binding</keyword>
<evidence type="ECO:0000256" key="12">
    <source>
        <dbReference type="ARBA" id="ARBA00022786"/>
    </source>
</evidence>
<dbReference type="InterPro" id="IPR054478">
    <property type="entry name" value="LTN1_UBC"/>
</dbReference>
<comment type="subunit">
    <text evidence="16">Component of the ribosome quality control complex (RQC).</text>
</comment>
<comment type="subcellular location">
    <subcellularLocation>
        <location evidence="2">Cytoplasm</location>
        <location evidence="2">Cytosol</location>
    </subcellularLocation>
</comment>
<gene>
    <name evidence="19" type="ORF">TAPDE_001582</name>
</gene>
<dbReference type="InterPro" id="IPR054477">
    <property type="entry name" value="LTN1_E3_ligase_6th"/>
</dbReference>
<evidence type="ECO:0000256" key="1">
    <source>
        <dbReference type="ARBA" id="ARBA00000900"/>
    </source>
</evidence>
<comment type="catalytic activity">
    <reaction evidence="1 16">
        <text>S-ubiquitinyl-[E2 ubiquitin-conjugating enzyme]-L-cysteine + [acceptor protein]-L-lysine = [E2 ubiquitin-conjugating enzyme]-L-cysteine + N(6)-ubiquitinyl-[acceptor protein]-L-lysine.</text>
        <dbReference type="EC" id="2.3.2.27"/>
    </reaction>
</comment>
<sequence>MPFVEDDVLSGVHHSITKALSLGKSDSTSYRYACHVMTRLPVQQSEQITKHIQELKKLMQEDSTGAFVLPRETVVLLERLHKDSFAADAEVVLEIILSSPQSHTVMSSEFISRLCTSFLGLNSEALIHWFLHDGRGTSTARMSRWKSYTTYARNNTDLGLLSKTLLPMISGADTSDPGMLEEALILLTELAHLHVDLVDKCGIKPDQLLEVIWRLGRLMDFTVLLALFRALMTQDSHQLVRALQTSVWQQVTQTSADSIPIQQLYDLFDCTHCFKMPTDVFVQDSDAALKVILPGALPKELTIVDPLGVLSHMIPKTMENFTASLTFDLQGLSTYFRICYVLKRSGNHYSDRIQMNLLIAEALLQAKRQHPAANMVTDNNLEKLDQSGLFSNWENQTSTFIDHAATILVEGGSDKESTNSMFEALGCASAVTTLHWYETSVFYRILAKAREREISAAEAETVYDLCSKDLFFHVACALALNNALFNVKGFSFQRNKIASDLTGTIQEVKSATALVKLNSHLSQDVERTTAIPRQRLILLVKNLLGYSTVHELSAFLAYEILTLLLHVLPDVASEYGSFWQSAIDVLHKVLQLDTGDISSQYSALKLAAWLWTSYESNDDLSEFWINAQPRTEILIAQSFMSIASRPRDNQASTVCSLIASRLMRKVRTSAIDHSMSTSLSALISDSAEHVQLTAYVVLSKLVDREREETILSSALAKEYEEISAAFPPELLSIALDPAIEEHDIYDHFGPLNTSQRGYFMAWVMIFRFFKDTPLRMRVKLISDLDEADLIEPLLAVIFAIMKLLDDVPADVNPYSKTELDLELVVQEGNEMLAYAAHLYYACLTHVPALVRAWWIDCKDRRLSTAVEQLTVKHYSLTLIQHDVQTLQSEQSKSVLKDDNLTVRISNGGRDIFTTYEIDEQNMEMAIRLPPNYPLRRVAVEGIQRVGVKDTVWRAWLFGSQAVLTAQNGSVLDAISLFQRNVSLHFEGVAECNICFSVLSVQDKSLPSKKCQTCKNLFHSSCLFKWFKSSSQSRCPLCRTSFAF</sequence>
<keyword evidence="11 15" id="KW-0863">Zinc-finger</keyword>
<dbReference type="FunFam" id="3.30.40.10:FF:000038">
    <property type="entry name" value="E3 ubiquitin-protein ligase listerin"/>
    <property type="match status" value="1"/>
</dbReference>
<dbReference type="InterPro" id="IPR039795">
    <property type="entry name" value="LTN1/Rkr1"/>
</dbReference>
<evidence type="ECO:0000256" key="3">
    <source>
        <dbReference type="ARBA" id="ARBA00004906"/>
    </source>
</evidence>
<dbReference type="InterPro" id="IPR039804">
    <property type="entry name" value="RING-CH-C4HC3_LTN1"/>
</dbReference>
<evidence type="ECO:0000256" key="6">
    <source>
        <dbReference type="ARBA" id="ARBA00017157"/>
    </source>
</evidence>
<dbReference type="GO" id="GO:1990116">
    <property type="term" value="P:ribosome-associated ubiquitin-dependent protein catabolic process"/>
    <property type="evidence" value="ECO:0007669"/>
    <property type="project" value="UniProtKB-UniRule"/>
</dbReference>
<dbReference type="EC" id="2.3.2.27" evidence="5 16"/>
<dbReference type="GO" id="GO:0008270">
    <property type="term" value="F:zinc ion binding"/>
    <property type="evidence" value="ECO:0007669"/>
    <property type="project" value="UniProtKB-KW"/>
</dbReference>
<dbReference type="GO" id="GO:1990112">
    <property type="term" value="C:RQC complex"/>
    <property type="evidence" value="ECO:0007669"/>
    <property type="project" value="UniProtKB-UniRule"/>
</dbReference>
<dbReference type="CDD" id="cd16491">
    <property type="entry name" value="RING-CH-C4HC3_LTN1"/>
    <property type="match status" value="1"/>
</dbReference>
<evidence type="ECO:0000259" key="18">
    <source>
        <dbReference type="PROSITE" id="PS51292"/>
    </source>
</evidence>
<accession>R4XBJ1</accession>
<evidence type="ECO:0000256" key="13">
    <source>
        <dbReference type="ARBA" id="ARBA00022833"/>
    </source>
</evidence>
<keyword evidence="13 16" id="KW-0862">Zinc</keyword>
<dbReference type="PANTHER" id="PTHR12389">
    <property type="entry name" value="ZINC FINGER PROTEIN 294"/>
    <property type="match status" value="1"/>
</dbReference>
<dbReference type="GO" id="GO:0043023">
    <property type="term" value="F:ribosomal large subunit binding"/>
    <property type="evidence" value="ECO:0007669"/>
    <property type="project" value="TreeGrafter"/>
</dbReference>
<dbReference type="GO" id="GO:0072344">
    <property type="term" value="P:rescue of stalled ribosome"/>
    <property type="evidence" value="ECO:0007669"/>
    <property type="project" value="UniProtKB-UniRule"/>
</dbReference>
<evidence type="ECO:0000256" key="15">
    <source>
        <dbReference type="PROSITE-ProRule" id="PRU00175"/>
    </source>
</evidence>
<dbReference type="UniPathway" id="UPA00143"/>
<dbReference type="SMART" id="SM01197">
    <property type="entry name" value="FANCL_C"/>
    <property type="match status" value="1"/>
</dbReference>
<evidence type="ECO:0000256" key="7">
    <source>
        <dbReference type="ARBA" id="ARBA00022490"/>
    </source>
</evidence>
<evidence type="ECO:0000259" key="17">
    <source>
        <dbReference type="PROSITE" id="PS50089"/>
    </source>
</evidence>
<evidence type="ECO:0000256" key="11">
    <source>
        <dbReference type="ARBA" id="ARBA00022771"/>
    </source>
</evidence>
<comment type="pathway">
    <text evidence="3 16">Protein modification; protein ubiquitination.</text>
</comment>
<organism evidence="19 20">
    <name type="scientific">Taphrina deformans (strain PYCC 5710 / ATCC 11124 / CBS 356.35 / IMI 108563 / JCM 9778 / NBRC 8474)</name>
    <name type="common">Peach leaf curl fungus</name>
    <name type="synonym">Lalaria deformans</name>
    <dbReference type="NCBI Taxonomy" id="1097556"/>
    <lineage>
        <taxon>Eukaryota</taxon>
        <taxon>Fungi</taxon>
        <taxon>Dikarya</taxon>
        <taxon>Ascomycota</taxon>
        <taxon>Taphrinomycotina</taxon>
        <taxon>Taphrinomycetes</taxon>
        <taxon>Taphrinales</taxon>
        <taxon>Taphrinaceae</taxon>
        <taxon>Taphrina</taxon>
    </lineage>
</organism>
<dbReference type="EMBL" id="CAHR02000056">
    <property type="protein sequence ID" value="CCG81741.1"/>
    <property type="molecule type" value="Genomic_DNA"/>
</dbReference>
<evidence type="ECO:0000256" key="9">
    <source>
        <dbReference type="ARBA" id="ARBA00022723"/>
    </source>
</evidence>
<dbReference type="GO" id="GO:0005829">
    <property type="term" value="C:cytosol"/>
    <property type="evidence" value="ECO:0007669"/>
    <property type="project" value="UniProtKB-SubCell"/>
</dbReference>
<keyword evidence="7" id="KW-0963">Cytoplasm</keyword>
<dbReference type="Pfam" id="PF13639">
    <property type="entry name" value="zf-RING_2"/>
    <property type="match status" value="1"/>
</dbReference>
<comment type="caution">
    <text evidence="19">The sequence shown here is derived from an EMBL/GenBank/DDBJ whole genome shotgun (WGS) entry which is preliminary data.</text>
</comment>
<evidence type="ECO:0000256" key="2">
    <source>
        <dbReference type="ARBA" id="ARBA00004514"/>
    </source>
</evidence>
<dbReference type="eggNOG" id="KOG0803">
    <property type="taxonomic scope" value="Eukaryota"/>
</dbReference>
<dbReference type="OrthoDB" id="6108at2759"/>
<reference evidence="19 20" key="1">
    <citation type="journal article" date="2013" name="MBio">
        <title>Genome sequencing of the plant pathogen Taphrina deformans, the causal agent of peach leaf curl.</title>
        <authorList>
            <person name="Cisse O.H."/>
            <person name="Almeida J.M.G.C.F."/>
            <person name="Fonseca A."/>
            <person name="Kumar A.A."/>
            <person name="Salojaervi J."/>
            <person name="Overmyer K."/>
            <person name="Hauser P.M."/>
            <person name="Pagni M."/>
        </authorList>
    </citation>
    <scope>NUCLEOTIDE SEQUENCE [LARGE SCALE GENOMIC DNA]</scope>
    <source>
        <strain evidence="20">PYCC 5710 / ATCC 11124 / CBS 356.35 / IMI 108563 / JCM 9778 / NBRC 8474</strain>
    </source>
</reference>
<comment type="similarity">
    <text evidence="4 16">Belongs to the LTN1 family.</text>
</comment>
<evidence type="ECO:0000256" key="8">
    <source>
        <dbReference type="ARBA" id="ARBA00022679"/>
    </source>
</evidence>
<dbReference type="PANTHER" id="PTHR12389:SF0">
    <property type="entry name" value="E3 UBIQUITIN-PROTEIN LIGASE LISTERIN"/>
    <property type="match status" value="1"/>
</dbReference>
<dbReference type="VEuPathDB" id="FungiDB:TAPDE_001582"/>
<evidence type="ECO:0000313" key="20">
    <source>
        <dbReference type="Proteomes" id="UP000013776"/>
    </source>
</evidence>
<keyword evidence="12 16" id="KW-0833">Ubl conjugation pathway</keyword>
<dbReference type="InterPro" id="IPR013083">
    <property type="entry name" value="Znf_RING/FYVE/PHD"/>
</dbReference>
<dbReference type="GO" id="GO:0016567">
    <property type="term" value="P:protein ubiquitination"/>
    <property type="evidence" value="ECO:0007669"/>
    <property type="project" value="UniProtKB-UniPathway"/>
</dbReference>
<name>R4XBJ1_TAPDE</name>
<comment type="function">
    <text evidence="14">E3 ubiquitin-protein ligase component of the ribosome quality control complex (RQC), a ribosome-associated complex that mediates ubiquitination and extraction of incompletely synthesized nascent chains for proteasomal degradation. Mediates ubiquitination of proteins derived from mRNAs lacking stop codons (non-stop proteins) and other translation arrest products induced by poly-lysine sequences and tandem rare codons. Ubiquitination leads to CDC48 recruitment for extraction and degradation of the incomplete translation product. May indirectly play a role in chromatin function and transcription.</text>
</comment>
<evidence type="ECO:0000256" key="14">
    <source>
        <dbReference type="ARBA" id="ARBA00055150"/>
    </source>
</evidence>
<feature type="domain" description="RING-CH-type" evidence="18">
    <location>
        <begin position="983"/>
        <end position="1043"/>
    </location>
</feature>
<dbReference type="PROSITE" id="PS50089">
    <property type="entry name" value="ZF_RING_2"/>
    <property type="match status" value="1"/>
</dbReference>
<dbReference type="Pfam" id="PF22999">
    <property type="entry name" value="LTN1_E3_ligase_6th"/>
    <property type="match status" value="1"/>
</dbReference>
<dbReference type="Gene3D" id="3.30.40.10">
    <property type="entry name" value="Zinc/RING finger domain, C3HC4 (zinc finger)"/>
    <property type="match status" value="1"/>
</dbReference>
<dbReference type="GO" id="GO:0061630">
    <property type="term" value="F:ubiquitin protein ligase activity"/>
    <property type="evidence" value="ECO:0007669"/>
    <property type="project" value="UniProtKB-UniRule"/>
</dbReference>
<dbReference type="SUPFAM" id="SSF57850">
    <property type="entry name" value="RING/U-box"/>
    <property type="match status" value="1"/>
</dbReference>
<proteinExistence type="inferred from homology"/>
<dbReference type="Pfam" id="PF23009">
    <property type="entry name" value="UBC_like"/>
    <property type="match status" value="1"/>
</dbReference>
<evidence type="ECO:0000313" key="19">
    <source>
        <dbReference type="EMBL" id="CCG81741.1"/>
    </source>
</evidence>
<dbReference type="STRING" id="1097556.R4XBJ1"/>